<comment type="caution">
    <text evidence="2">The sequence shown here is derived from an EMBL/GenBank/DDBJ whole genome shotgun (WGS) entry which is preliminary data.</text>
</comment>
<dbReference type="Gene3D" id="1.25.40.420">
    <property type="match status" value="1"/>
</dbReference>
<feature type="domain" description="BTB" evidence="1">
    <location>
        <begin position="244"/>
        <end position="310"/>
    </location>
</feature>
<sequence>MDNNDDIKAHLTYIWTIEKSSALNVCMRVNSPESIAESMEMTAWHMYLLNCVDVTYMNIVAKGLFVVYGVNSPTRRIMENEGQTRRRLLKKVELTLILFSDRESDGEDFVRLDIETGKYKNNPYFYCEIAILDDEGAVAHCKKHFACKYETSQLFKDFFKIQELQSNKDTLLPNDVLTLRCEFEFRAGPVWSIIENHRQLASSEQQDNKSGSRETFVEETNNSVTEICPFTDAFYKFYLDKNLTDVVLQTSTELFPVHMVVLCCRSEVLSVMLTENVNEKTSVCVDVAEDADTLRRLLLYIYTNEVQEMQWESAADLFKAADKYELSDLKRKCLAMLKSNISVVSFCSVLSIADRHQVTDLFDKVLRFMSRNLYIFKSEAWKIFKREKPELAFDASERIIYSLNNFIE</sequence>
<reference evidence="2 3" key="1">
    <citation type="journal article" date="2019" name="Sci. Rep.">
        <title>Orb-weaving spider Araneus ventricosus genome elucidates the spidroin gene catalogue.</title>
        <authorList>
            <person name="Kono N."/>
            <person name="Nakamura H."/>
            <person name="Ohtoshi R."/>
            <person name="Moran D.A.P."/>
            <person name="Shinohara A."/>
            <person name="Yoshida Y."/>
            <person name="Fujiwara M."/>
            <person name="Mori M."/>
            <person name="Tomita M."/>
            <person name="Arakawa K."/>
        </authorList>
    </citation>
    <scope>NUCLEOTIDE SEQUENCE [LARGE SCALE GENOMIC DNA]</scope>
</reference>
<dbReference type="AlphaFoldDB" id="A0A4Y2IS23"/>
<dbReference type="InterPro" id="IPR011333">
    <property type="entry name" value="SKP1/BTB/POZ_sf"/>
</dbReference>
<gene>
    <name evidence="2" type="ORF">AVEN_57293_1</name>
</gene>
<keyword evidence="3" id="KW-1185">Reference proteome</keyword>
<dbReference type="Gene3D" id="3.30.710.10">
    <property type="entry name" value="Potassium Channel Kv1.1, Chain A"/>
    <property type="match status" value="1"/>
</dbReference>
<evidence type="ECO:0000259" key="1">
    <source>
        <dbReference type="PROSITE" id="PS50097"/>
    </source>
</evidence>
<dbReference type="SUPFAM" id="SSF54695">
    <property type="entry name" value="POZ domain"/>
    <property type="match status" value="1"/>
</dbReference>
<evidence type="ECO:0000313" key="3">
    <source>
        <dbReference type="Proteomes" id="UP000499080"/>
    </source>
</evidence>
<accession>A0A4Y2IS23</accession>
<dbReference type="EMBL" id="BGPR01002885">
    <property type="protein sequence ID" value="GBM80455.1"/>
    <property type="molecule type" value="Genomic_DNA"/>
</dbReference>
<dbReference type="PANTHER" id="PTHR24413">
    <property type="entry name" value="SPECKLE-TYPE POZ PROTEIN"/>
    <property type="match status" value="1"/>
</dbReference>
<dbReference type="Pfam" id="PF00651">
    <property type="entry name" value="BTB"/>
    <property type="match status" value="1"/>
</dbReference>
<name>A0A4Y2IS23_ARAVE</name>
<dbReference type="PROSITE" id="PS50097">
    <property type="entry name" value="BTB"/>
    <property type="match status" value="1"/>
</dbReference>
<dbReference type="InterPro" id="IPR000210">
    <property type="entry name" value="BTB/POZ_dom"/>
</dbReference>
<proteinExistence type="predicted"/>
<dbReference type="SMART" id="SM00225">
    <property type="entry name" value="BTB"/>
    <property type="match status" value="1"/>
</dbReference>
<protein>
    <recommendedName>
        <fullName evidence="1">BTB domain-containing protein</fullName>
    </recommendedName>
</protein>
<evidence type="ECO:0000313" key="2">
    <source>
        <dbReference type="EMBL" id="GBM80455.1"/>
    </source>
</evidence>
<organism evidence="2 3">
    <name type="scientific">Araneus ventricosus</name>
    <name type="common">Orbweaver spider</name>
    <name type="synonym">Epeira ventricosa</name>
    <dbReference type="NCBI Taxonomy" id="182803"/>
    <lineage>
        <taxon>Eukaryota</taxon>
        <taxon>Metazoa</taxon>
        <taxon>Ecdysozoa</taxon>
        <taxon>Arthropoda</taxon>
        <taxon>Chelicerata</taxon>
        <taxon>Arachnida</taxon>
        <taxon>Araneae</taxon>
        <taxon>Araneomorphae</taxon>
        <taxon>Entelegynae</taxon>
        <taxon>Araneoidea</taxon>
        <taxon>Araneidae</taxon>
        <taxon>Araneus</taxon>
    </lineage>
</organism>
<dbReference type="CDD" id="cd18186">
    <property type="entry name" value="BTB_POZ_ZBTB_KLHL-like"/>
    <property type="match status" value="1"/>
</dbReference>
<dbReference type="Proteomes" id="UP000499080">
    <property type="component" value="Unassembled WGS sequence"/>
</dbReference>